<evidence type="ECO:0000256" key="6">
    <source>
        <dbReference type="SAM" id="Phobius"/>
    </source>
</evidence>
<feature type="transmembrane region" description="Helical" evidence="6">
    <location>
        <begin position="183"/>
        <end position="200"/>
    </location>
</feature>
<dbReference type="AlphaFoldDB" id="A0A3N4Q8G9"/>
<feature type="transmembrane region" description="Helical" evidence="6">
    <location>
        <begin position="119"/>
        <end position="136"/>
    </location>
</feature>
<sequence>MTLLAAFFRMVRYPNLIYIALTQFLLQYCVVAPVLQNSGAAPSLSFAHFLMLCFSTVLVAAGGYIINDYFDINIDLVNKPDKMVVEKIINRRWAMAWHTLLNMAGVSLGFLVAFQIGQFYLGFVQVFCTLLLWFYSTSFKRQVLIGNVAISLLTALSVVVVGFYEKQIYESFEAIMSLAGRRLIQIIGVYALFAFVLSMIREIVKDMEDMIGDSKDGCRTIPIVWGLRKAKNFTMLLMVLLQVLLVAIMVVVITKTWYIAAAYILLMVLLPFTLFVQKPLMTAYQPAHFHKISTWIKIVMLTGILSMIFFKLLL</sequence>
<dbReference type="GO" id="GO:0016020">
    <property type="term" value="C:membrane"/>
    <property type="evidence" value="ECO:0007669"/>
    <property type="project" value="UniProtKB-SubCell"/>
</dbReference>
<dbReference type="InterPro" id="IPR044878">
    <property type="entry name" value="UbiA_sf"/>
</dbReference>
<feature type="transmembrane region" description="Helical" evidence="6">
    <location>
        <begin position="257"/>
        <end position="275"/>
    </location>
</feature>
<protein>
    <submittedName>
        <fullName evidence="7">Ubiquinone biosynthesis protein UbiA</fullName>
    </submittedName>
</protein>
<dbReference type="PANTHER" id="PTHR42723:SF1">
    <property type="entry name" value="CHLOROPHYLL SYNTHASE, CHLOROPLASTIC"/>
    <property type="match status" value="1"/>
</dbReference>
<name>A0A3N4Q8G9_9BACT</name>
<dbReference type="EMBL" id="RPDH01000001">
    <property type="protein sequence ID" value="RPE12300.1"/>
    <property type="molecule type" value="Genomic_DNA"/>
</dbReference>
<evidence type="ECO:0000256" key="1">
    <source>
        <dbReference type="ARBA" id="ARBA00004141"/>
    </source>
</evidence>
<evidence type="ECO:0000256" key="4">
    <source>
        <dbReference type="ARBA" id="ARBA00022989"/>
    </source>
</evidence>
<organism evidence="7 8">
    <name type="scientific">Chitinophaga lutea</name>
    <dbReference type="NCBI Taxonomy" id="2488634"/>
    <lineage>
        <taxon>Bacteria</taxon>
        <taxon>Pseudomonadati</taxon>
        <taxon>Bacteroidota</taxon>
        <taxon>Chitinophagia</taxon>
        <taxon>Chitinophagales</taxon>
        <taxon>Chitinophagaceae</taxon>
        <taxon>Chitinophaga</taxon>
    </lineage>
</organism>
<keyword evidence="7" id="KW-0830">Ubiquinone</keyword>
<dbReference type="GO" id="GO:0016765">
    <property type="term" value="F:transferase activity, transferring alkyl or aryl (other than methyl) groups"/>
    <property type="evidence" value="ECO:0007669"/>
    <property type="project" value="InterPro"/>
</dbReference>
<accession>A0A3N4Q8G9</accession>
<dbReference type="Gene3D" id="1.10.357.140">
    <property type="entry name" value="UbiA prenyltransferase"/>
    <property type="match status" value="1"/>
</dbReference>
<evidence type="ECO:0000313" key="7">
    <source>
        <dbReference type="EMBL" id="RPE12300.1"/>
    </source>
</evidence>
<proteinExistence type="predicted"/>
<feature type="transmembrane region" description="Helical" evidence="6">
    <location>
        <begin position="295"/>
        <end position="313"/>
    </location>
</feature>
<feature type="transmembrane region" description="Helical" evidence="6">
    <location>
        <begin position="93"/>
        <end position="113"/>
    </location>
</feature>
<keyword evidence="5 6" id="KW-0472">Membrane</keyword>
<gene>
    <name evidence="7" type="ORF">EGT74_01710</name>
</gene>
<comment type="subcellular location">
    <subcellularLocation>
        <location evidence="1">Membrane</location>
        <topology evidence="1">Multi-pass membrane protein</topology>
    </subcellularLocation>
</comment>
<evidence type="ECO:0000256" key="2">
    <source>
        <dbReference type="ARBA" id="ARBA00022475"/>
    </source>
</evidence>
<reference evidence="7 8" key="1">
    <citation type="submission" date="2018-11" db="EMBL/GenBank/DDBJ databases">
        <title>Chitinophaga lutea sp.nov., isolate from arsenic contaminated soil.</title>
        <authorList>
            <person name="Zong Y."/>
        </authorList>
    </citation>
    <scope>NUCLEOTIDE SEQUENCE [LARGE SCALE GENOMIC DNA]</scope>
    <source>
        <strain evidence="7 8">ZY74</strain>
    </source>
</reference>
<evidence type="ECO:0000256" key="5">
    <source>
        <dbReference type="ARBA" id="ARBA00023136"/>
    </source>
</evidence>
<dbReference type="PANTHER" id="PTHR42723">
    <property type="entry name" value="CHLOROPHYLL SYNTHASE"/>
    <property type="match status" value="1"/>
</dbReference>
<evidence type="ECO:0000256" key="3">
    <source>
        <dbReference type="ARBA" id="ARBA00022692"/>
    </source>
</evidence>
<feature type="transmembrane region" description="Helical" evidence="6">
    <location>
        <begin position="47"/>
        <end position="66"/>
    </location>
</feature>
<evidence type="ECO:0000313" key="8">
    <source>
        <dbReference type="Proteomes" id="UP000278351"/>
    </source>
</evidence>
<dbReference type="RefSeq" id="WP_123844805.1">
    <property type="nucleotide sequence ID" value="NZ_RPDH01000001.1"/>
</dbReference>
<comment type="caution">
    <text evidence="7">The sequence shown here is derived from an EMBL/GenBank/DDBJ whole genome shotgun (WGS) entry which is preliminary data.</text>
</comment>
<feature type="transmembrane region" description="Helical" evidence="6">
    <location>
        <begin position="16"/>
        <end position="35"/>
    </location>
</feature>
<dbReference type="InterPro" id="IPR000537">
    <property type="entry name" value="UbiA_prenyltransferase"/>
</dbReference>
<dbReference type="CDD" id="cd13961">
    <property type="entry name" value="PT_UbiA_DGGGPS"/>
    <property type="match status" value="1"/>
</dbReference>
<feature type="transmembrane region" description="Helical" evidence="6">
    <location>
        <begin position="143"/>
        <end position="163"/>
    </location>
</feature>
<keyword evidence="2" id="KW-1003">Cell membrane</keyword>
<keyword evidence="3 6" id="KW-0812">Transmembrane</keyword>
<dbReference type="Pfam" id="PF01040">
    <property type="entry name" value="UbiA"/>
    <property type="match status" value="1"/>
</dbReference>
<dbReference type="NCBIfam" id="NF009513">
    <property type="entry name" value="PRK12872.1-3"/>
    <property type="match status" value="1"/>
</dbReference>
<dbReference type="Proteomes" id="UP000278351">
    <property type="component" value="Unassembled WGS sequence"/>
</dbReference>
<keyword evidence="4 6" id="KW-1133">Transmembrane helix</keyword>
<dbReference type="Gene3D" id="1.20.120.1780">
    <property type="entry name" value="UbiA prenyltransferase"/>
    <property type="match status" value="1"/>
</dbReference>
<keyword evidence="8" id="KW-1185">Reference proteome</keyword>
<dbReference type="InterPro" id="IPR050475">
    <property type="entry name" value="Prenyltransferase_related"/>
</dbReference>
<dbReference type="OrthoDB" id="9811562at2"/>
<feature type="transmembrane region" description="Helical" evidence="6">
    <location>
        <begin position="233"/>
        <end position="251"/>
    </location>
</feature>